<proteinExistence type="predicted"/>
<evidence type="ECO:0000256" key="2">
    <source>
        <dbReference type="ARBA" id="ARBA00022692"/>
    </source>
</evidence>
<organism evidence="7 8">
    <name type="scientific">Agaricus bisporus var. burnettii</name>
    <dbReference type="NCBI Taxonomy" id="192524"/>
    <lineage>
        <taxon>Eukaryota</taxon>
        <taxon>Fungi</taxon>
        <taxon>Dikarya</taxon>
        <taxon>Basidiomycota</taxon>
        <taxon>Agaricomycotina</taxon>
        <taxon>Agaricomycetes</taxon>
        <taxon>Agaricomycetidae</taxon>
        <taxon>Agaricales</taxon>
        <taxon>Agaricineae</taxon>
        <taxon>Agaricaceae</taxon>
        <taxon>Agaricus</taxon>
    </lineage>
</organism>
<name>A0A8H7C1Y2_AGABI</name>
<feature type="transmembrane region" description="Helical" evidence="6">
    <location>
        <begin position="320"/>
        <end position="343"/>
    </location>
</feature>
<feature type="transmembrane region" description="Helical" evidence="6">
    <location>
        <begin position="117"/>
        <end position="137"/>
    </location>
</feature>
<dbReference type="Gene3D" id="1.20.1250.20">
    <property type="entry name" value="MFS general substrate transporter like domains"/>
    <property type="match status" value="1"/>
</dbReference>
<feature type="transmembrane region" description="Helical" evidence="6">
    <location>
        <begin position="190"/>
        <end position="212"/>
    </location>
</feature>
<dbReference type="Pfam" id="PF07690">
    <property type="entry name" value="MFS_1"/>
    <property type="match status" value="1"/>
</dbReference>
<dbReference type="InterPro" id="IPR036259">
    <property type="entry name" value="MFS_trans_sf"/>
</dbReference>
<feature type="transmembrane region" description="Helical" evidence="6">
    <location>
        <begin position="29"/>
        <end position="50"/>
    </location>
</feature>
<keyword evidence="2 6" id="KW-0812">Transmembrane</keyword>
<evidence type="ECO:0000256" key="6">
    <source>
        <dbReference type="SAM" id="Phobius"/>
    </source>
</evidence>
<dbReference type="GO" id="GO:0016020">
    <property type="term" value="C:membrane"/>
    <property type="evidence" value="ECO:0007669"/>
    <property type="project" value="UniProtKB-SubCell"/>
</dbReference>
<feature type="transmembrane region" description="Helical" evidence="6">
    <location>
        <begin position="443"/>
        <end position="463"/>
    </location>
</feature>
<evidence type="ECO:0000256" key="4">
    <source>
        <dbReference type="ARBA" id="ARBA00023136"/>
    </source>
</evidence>
<feature type="region of interest" description="Disordered" evidence="5">
    <location>
        <begin position="222"/>
        <end position="269"/>
    </location>
</feature>
<comment type="subcellular location">
    <subcellularLocation>
        <location evidence="1">Membrane</location>
        <topology evidence="1">Multi-pass membrane protein</topology>
    </subcellularLocation>
</comment>
<feature type="transmembrane region" description="Helical" evidence="6">
    <location>
        <begin position="375"/>
        <end position="394"/>
    </location>
</feature>
<dbReference type="AlphaFoldDB" id="A0A8H7C1Y2"/>
<feature type="transmembrane region" description="Helical" evidence="6">
    <location>
        <begin position="280"/>
        <end position="300"/>
    </location>
</feature>
<evidence type="ECO:0000313" key="7">
    <source>
        <dbReference type="EMBL" id="KAF7760723.1"/>
    </source>
</evidence>
<evidence type="ECO:0000256" key="3">
    <source>
        <dbReference type="ARBA" id="ARBA00022989"/>
    </source>
</evidence>
<feature type="compositionally biased region" description="Basic and acidic residues" evidence="5">
    <location>
        <begin position="243"/>
        <end position="254"/>
    </location>
</feature>
<gene>
    <name evidence="7" type="ORF">Agabi119p4_10132</name>
</gene>
<feature type="transmembrane region" description="Helical" evidence="6">
    <location>
        <begin position="62"/>
        <end position="82"/>
    </location>
</feature>
<evidence type="ECO:0008006" key="9">
    <source>
        <dbReference type="Google" id="ProtNLM"/>
    </source>
</evidence>
<keyword evidence="3 6" id="KW-1133">Transmembrane helix</keyword>
<accession>A0A8H7C1Y2</accession>
<dbReference type="PANTHER" id="PTHR23510">
    <property type="entry name" value="INNER MEMBRANE TRANSPORT PROTEIN YAJR"/>
    <property type="match status" value="1"/>
</dbReference>
<evidence type="ECO:0000313" key="8">
    <source>
        <dbReference type="Proteomes" id="UP000629468"/>
    </source>
</evidence>
<evidence type="ECO:0000256" key="5">
    <source>
        <dbReference type="SAM" id="MobiDB-lite"/>
    </source>
</evidence>
<dbReference type="PANTHER" id="PTHR23510:SF64">
    <property type="entry name" value="INNER MEMBRANE TRANSPORT PROTEIN YAJR"/>
    <property type="match status" value="1"/>
</dbReference>
<dbReference type="EMBL" id="JABXXO010000014">
    <property type="protein sequence ID" value="KAF7760723.1"/>
    <property type="molecule type" value="Genomic_DNA"/>
</dbReference>
<feature type="compositionally biased region" description="Low complexity" evidence="5">
    <location>
        <begin position="231"/>
        <end position="241"/>
    </location>
</feature>
<feature type="transmembrane region" description="Helical" evidence="6">
    <location>
        <begin position="406"/>
        <end position="423"/>
    </location>
</feature>
<feature type="transmembrane region" description="Helical" evidence="6">
    <location>
        <begin position="158"/>
        <end position="178"/>
    </location>
</feature>
<evidence type="ECO:0000256" key="1">
    <source>
        <dbReference type="ARBA" id="ARBA00004141"/>
    </source>
</evidence>
<dbReference type="InterPro" id="IPR051068">
    <property type="entry name" value="MFS_Domain-Containing_Protein"/>
</dbReference>
<keyword evidence="4 6" id="KW-0472">Membrane</keyword>
<dbReference type="InterPro" id="IPR011701">
    <property type="entry name" value="MFS"/>
</dbReference>
<reference evidence="7 8" key="1">
    <citation type="journal article" name="Sci. Rep.">
        <title>Telomere-to-telomere assembled and centromere annotated genomes of the two main subspecies of the button mushroom Agaricus bisporus reveal especially polymorphic chromosome ends.</title>
        <authorList>
            <person name="Sonnenberg A.S.M."/>
            <person name="Sedaghat-Telgerd N."/>
            <person name="Lavrijssen B."/>
            <person name="Ohm R.A."/>
            <person name="Hendrickx P.M."/>
            <person name="Scholtmeijer K."/>
            <person name="Baars J.J.P."/>
            <person name="van Peer A."/>
        </authorList>
    </citation>
    <scope>NUCLEOTIDE SEQUENCE [LARGE SCALE GENOMIC DNA]</scope>
    <source>
        <strain evidence="7 8">H119_p4</strain>
    </source>
</reference>
<sequence>MQPPADDGDRLSATSIDPEELRIPKKSSLSIIVICNCLLQVSFFIIVSSSNEYAKHLGGDSTFSGIVIGIPTAISALALIPIIRYDKGGYTRPLNISCASMILGHILYACAYQTSWLYLILIGRIINGFGFTMWMYCKRYCSDARIVGIRRRTTLASFLVVGQGLGMSLGPFAGGLLYKVGFRNTVFNGFTSPSWVMAAVWCCFWVCTRLFFVDVPKDARYTSQPPSQPLTESTPTTNTPSPDDDKEKTSDPITKDTIPTYPPPPTTTPTPKYKMSLTQIGVLSCMCWFAMTCFFILGAWEANLPVFGSTTPQFHWSPTASGNFIALGGISCFPFLILNIFLTRRISDRLTLLFGASLGLSASLVFLSLLRTSKLNYGSVFMCWWGVALGFNIASTTPVSLLSKQLPPAWNGWVSLAIQYSMYTGRVTGAIWGGSGVKVGMMNYIGLQIGLVGLGLVMLMILWDGLKAKRG</sequence>
<feature type="transmembrane region" description="Helical" evidence="6">
    <location>
        <begin position="350"/>
        <end position="369"/>
    </location>
</feature>
<dbReference type="SUPFAM" id="SSF103473">
    <property type="entry name" value="MFS general substrate transporter"/>
    <property type="match status" value="1"/>
</dbReference>
<dbReference type="Proteomes" id="UP000629468">
    <property type="component" value="Unassembled WGS sequence"/>
</dbReference>
<dbReference type="GO" id="GO:0022857">
    <property type="term" value="F:transmembrane transporter activity"/>
    <property type="evidence" value="ECO:0007669"/>
    <property type="project" value="InterPro"/>
</dbReference>
<comment type="caution">
    <text evidence="7">The sequence shown here is derived from an EMBL/GenBank/DDBJ whole genome shotgun (WGS) entry which is preliminary data.</text>
</comment>
<protein>
    <recommendedName>
        <fullName evidence="9">Major facilitator superfamily (MFS) profile domain-containing protein</fullName>
    </recommendedName>
</protein>